<keyword evidence="1" id="KW-0472">Membrane</keyword>
<gene>
    <name evidence="2" type="ORF">FACI_IFERC00001G1392</name>
</gene>
<dbReference type="KEGG" id="fac:FACI_IFERC01G1392"/>
<dbReference type="GeneID" id="84219886"/>
<feature type="transmembrane region" description="Helical" evidence="1">
    <location>
        <begin position="193"/>
        <end position="214"/>
    </location>
</feature>
<proteinExistence type="predicted"/>
<evidence type="ECO:0000313" key="3">
    <source>
        <dbReference type="Proteomes" id="UP000014660"/>
    </source>
</evidence>
<protein>
    <submittedName>
        <fullName evidence="2">Uncharacterized protein</fullName>
    </submittedName>
</protein>
<keyword evidence="3" id="KW-1185">Reference proteome</keyword>
<dbReference type="AlphaFoldDB" id="S0ARG4"/>
<dbReference type="EMBL" id="CP004145">
    <property type="protein sequence ID" value="AGO61372.1"/>
    <property type="molecule type" value="Genomic_DNA"/>
</dbReference>
<feature type="transmembrane region" description="Helical" evidence="1">
    <location>
        <begin position="220"/>
        <end position="240"/>
    </location>
</feature>
<dbReference type="HOGENOM" id="CLU_864957_0_0_2"/>
<dbReference type="Proteomes" id="UP000014660">
    <property type="component" value="Chromosome"/>
</dbReference>
<organism evidence="2 3">
    <name type="scientific">Ferroplasma acidarmanus Fer1</name>
    <dbReference type="NCBI Taxonomy" id="333146"/>
    <lineage>
        <taxon>Archaea</taxon>
        <taxon>Methanobacteriati</taxon>
        <taxon>Thermoplasmatota</taxon>
        <taxon>Thermoplasmata</taxon>
        <taxon>Thermoplasmatales</taxon>
        <taxon>Ferroplasmaceae</taxon>
        <taxon>Ferroplasma</taxon>
    </lineage>
</organism>
<name>S0ARG4_FERAC</name>
<keyword evidence="1" id="KW-1133">Transmembrane helix</keyword>
<evidence type="ECO:0000256" key="1">
    <source>
        <dbReference type="SAM" id="Phobius"/>
    </source>
</evidence>
<dbReference type="RefSeq" id="WP_009887426.1">
    <property type="nucleotide sequence ID" value="NC_021592.1"/>
</dbReference>
<evidence type="ECO:0000313" key="2">
    <source>
        <dbReference type="EMBL" id="AGO61372.1"/>
    </source>
</evidence>
<sequence length="321" mass="38063">MSENGYITKKEIIEELLYKDRNFFSSNNPEFNIFKYTAFFAVLTFTFQFIIVIINSFRGFGYLAYSHSLVFELSIIFIIALIELYYGLTHAMRKSYHNGKGVYLRLYKCMSCDFTSYSEFYSNLHIVSHPDHTLKDNQILIKYENFNYRPWFLRISVISRRNRIDKNSDREFAVQGESDLRNSEEIKGSKWDLVRLIGVILLISIIPVYLYWVYSLYRSPEIVIVSLIIFGTGLMIRSYIQIALMNEDIKNVYLFKVELVDQEEKGNPYIIFKYVKMAPSYWEWVEKKSEMEPIEVQDGELYIVDKIVLNKFAEIIEVSHE</sequence>
<accession>S0ARG4</accession>
<feature type="transmembrane region" description="Helical" evidence="1">
    <location>
        <begin position="69"/>
        <end position="88"/>
    </location>
</feature>
<keyword evidence="1" id="KW-0812">Transmembrane</keyword>
<feature type="transmembrane region" description="Helical" evidence="1">
    <location>
        <begin position="36"/>
        <end position="57"/>
    </location>
</feature>
<reference evidence="2 3" key="1">
    <citation type="journal article" date="2007" name="Proc. Natl. Acad. Sci. U.S.A.">
        <title>Genome dynamics in a natural archaeal population.</title>
        <authorList>
            <person name="Allen E.E."/>
            <person name="Tyson G.W."/>
            <person name="Whitaker R.J."/>
            <person name="Detter J.C."/>
            <person name="Richardson P.M."/>
            <person name="Banfield J.F."/>
        </authorList>
    </citation>
    <scope>NUCLEOTIDE SEQUENCE [LARGE SCALE GENOMIC DNA]</scope>
    <source>
        <strain evidence="3">fer1</strain>
    </source>
</reference>